<feature type="binding site" evidence="17">
    <location>
        <position position="183"/>
    </location>
    <ligand>
        <name>FAD</name>
        <dbReference type="ChEBI" id="CHEBI:57692"/>
    </ligand>
</feature>
<dbReference type="GO" id="GO:0034975">
    <property type="term" value="P:protein folding in endoplasmic reticulum"/>
    <property type="evidence" value="ECO:0000318"/>
    <property type="project" value="GO_Central"/>
</dbReference>
<comment type="similarity">
    <text evidence="3">Belongs to the EROs family.</text>
</comment>
<dbReference type="SUPFAM" id="SSF110019">
    <property type="entry name" value="ERO1-like"/>
    <property type="match status" value="1"/>
</dbReference>
<dbReference type="EMBL" id="EAAA01001766">
    <property type="status" value="NOT_ANNOTATED_CDS"/>
    <property type="molecule type" value="Genomic_DNA"/>
</dbReference>
<evidence type="ECO:0000256" key="2">
    <source>
        <dbReference type="ARBA" id="ARBA00004367"/>
    </source>
</evidence>
<feature type="binding site" evidence="17">
    <location>
        <position position="247"/>
    </location>
    <ligand>
        <name>FAD</name>
        <dbReference type="ChEBI" id="CHEBI:57692"/>
    </ligand>
</feature>
<reference evidence="21" key="1">
    <citation type="journal article" date="2002" name="Science">
        <title>The draft genome of Ciona intestinalis: insights into chordate and vertebrate origins.</title>
        <authorList>
            <person name="Dehal P."/>
            <person name="Satou Y."/>
            <person name="Campbell R.K."/>
            <person name="Chapman J."/>
            <person name="Degnan B."/>
            <person name="De Tomaso A."/>
            <person name="Davidson B."/>
            <person name="Di Gregorio A."/>
            <person name="Gelpke M."/>
            <person name="Goodstein D.M."/>
            <person name="Harafuji N."/>
            <person name="Hastings K.E."/>
            <person name="Ho I."/>
            <person name="Hotta K."/>
            <person name="Huang W."/>
            <person name="Kawashima T."/>
            <person name="Lemaire P."/>
            <person name="Martinez D."/>
            <person name="Meinertzhagen I.A."/>
            <person name="Necula S."/>
            <person name="Nonaka M."/>
            <person name="Putnam N."/>
            <person name="Rash S."/>
            <person name="Saiga H."/>
            <person name="Satake M."/>
            <person name="Terry A."/>
            <person name="Yamada L."/>
            <person name="Wang H.G."/>
            <person name="Awazu S."/>
            <person name="Azumi K."/>
            <person name="Boore J."/>
            <person name="Branno M."/>
            <person name="Chin-Bow S."/>
            <person name="DeSantis R."/>
            <person name="Doyle S."/>
            <person name="Francino P."/>
            <person name="Keys D.N."/>
            <person name="Haga S."/>
            <person name="Hayashi H."/>
            <person name="Hino K."/>
            <person name="Imai K.S."/>
            <person name="Inaba K."/>
            <person name="Kano S."/>
            <person name="Kobayashi K."/>
            <person name="Kobayashi M."/>
            <person name="Lee B.I."/>
            <person name="Makabe K.W."/>
            <person name="Manohar C."/>
            <person name="Matassi G."/>
            <person name="Medina M."/>
            <person name="Mochizuki Y."/>
            <person name="Mount S."/>
            <person name="Morishita T."/>
            <person name="Miura S."/>
            <person name="Nakayama A."/>
            <person name="Nishizaka S."/>
            <person name="Nomoto H."/>
            <person name="Ohta F."/>
            <person name="Oishi K."/>
            <person name="Rigoutsos I."/>
            <person name="Sano M."/>
            <person name="Sasaki A."/>
            <person name="Sasakura Y."/>
            <person name="Shoguchi E."/>
            <person name="Shin-i T."/>
            <person name="Spagnuolo A."/>
            <person name="Stainier D."/>
            <person name="Suzuki M.M."/>
            <person name="Tassy O."/>
            <person name="Takatori N."/>
            <person name="Tokuoka M."/>
            <person name="Yagi K."/>
            <person name="Yoshizaki F."/>
            <person name="Wada S."/>
            <person name="Zhang C."/>
            <person name="Hyatt P.D."/>
            <person name="Larimer F."/>
            <person name="Detter C."/>
            <person name="Doggett N."/>
            <person name="Glavina T."/>
            <person name="Hawkins T."/>
            <person name="Richardson P."/>
            <person name="Lucas S."/>
            <person name="Kohara Y."/>
            <person name="Levine M."/>
            <person name="Satoh N."/>
            <person name="Rokhsar D.S."/>
        </authorList>
    </citation>
    <scope>NUCLEOTIDE SEQUENCE [LARGE SCALE GENOMIC DNA]</scope>
</reference>
<evidence type="ECO:0000313" key="21">
    <source>
        <dbReference type="Proteomes" id="UP000008144"/>
    </source>
</evidence>
<dbReference type="AlphaFoldDB" id="F6V6R4"/>
<evidence type="ECO:0000256" key="18">
    <source>
        <dbReference type="PIRSR" id="PIRSR017205-3"/>
    </source>
</evidence>
<feature type="disulfide bond" description="Redox-active" evidence="18">
    <location>
        <begin position="90"/>
        <end position="95"/>
    </location>
</feature>
<evidence type="ECO:0000256" key="3">
    <source>
        <dbReference type="ARBA" id="ARBA00008277"/>
    </source>
</evidence>
<evidence type="ECO:0000256" key="10">
    <source>
        <dbReference type="ARBA" id="ARBA00022982"/>
    </source>
</evidence>
<comment type="subcellular location">
    <subcellularLocation>
        <location evidence="2">Endoplasmic reticulum membrane</location>
        <topology evidence="2">Peripheral membrane protein</topology>
        <orientation evidence="2">Lumenal side</orientation>
    </subcellularLocation>
</comment>
<keyword evidence="11" id="KW-0560">Oxidoreductase</keyword>
<keyword evidence="9 17" id="KW-0274">FAD</keyword>
<proteinExistence type="inferred from homology"/>
<dbReference type="GO" id="GO:0005789">
    <property type="term" value="C:endoplasmic reticulum membrane"/>
    <property type="evidence" value="ECO:0000318"/>
    <property type="project" value="GO_Central"/>
</dbReference>
<keyword evidence="5" id="KW-0813">Transport</keyword>
<evidence type="ECO:0000256" key="5">
    <source>
        <dbReference type="ARBA" id="ARBA00022448"/>
    </source>
</evidence>
<evidence type="ECO:0000256" key="13">
    <source>
        <dbReference type="ARBA" id="ARBA00023157"/>
    </source>
</evidence>
<comment type="subunit">
    <text evidence="4">May function both as a monomer and a homodimer.</text>
</comment>
<evidence type="ECO:0000256" key="16">
    <source>
        <dbReference type="PIRSR" id="PIRSR017205-1"/>
    </source>
</evidence>
<evidence type="ECO:0000256" key="9">
    <source>
        <dbReference type="ARBA" id="ARBA00022827"/>
    </source>
</evidence>
<feature type="chain" id="PRO_5003348481" evidence="19">
    <location>
        <begin position="27"/>
        <end position="467"/>
    </location>
</feature>
<evidence type="ECO:0000256" key="7">
    <source>
        <dbReference type="ARBA" id="ARBA00022729"/>
    </source>
</evidence>
<comment type="cofactor">
    <cofactor evidence="1 17">
        <name>FAD</name>
        <dbReference type="ChEBI" id="CHEBI:57692"/>
    </cofactor>
</comment>
<accession>F6V6R4</accession>
<feature type="binding site" evidence="17">
    <location>
        <position position="185"/>
    </location>
    <ligand>
        <name>FAD</name>
        <dbReference type="ChEBI" id="CHEBI:57692"/>
    </ligand>
</feature>
<dbReference type="Proteomes" id="UP000008144">
    <property type="component" value="Chromosome 3"/>
</dbReference>
<feature type="active site" evidence="16">
    <location>
        <position position="393"/>
    </location>
</feature>
<dbReference type="FunCoup" id="F6V6R4">
    <property type="interactions" value="424"/>
</dbReference>
<keyword evidence="14" id="KW-0325">Glycoprotein</keyword>
<evidence type="ECO:0000256" key="17">
    <source>
        <dbReference type="PIRSR" id="PIRSR017205-2"/>
    </source>
</evidence>
<evidence type="ECO:0000256" key="4">
    <source>
        <dbReference type="ARBA" id="ARBA00011802"/>
    </source>
</evidence>
<evidence type="ECO:0000256" key="6">
    <source>
        <dbReference type="ARBA" id="ARBA00022630"/>
    </source>
</evidence>
<dbReference type="Ensembl" id="ENSCINT00000008804.3">
    <property type="protein sequence ID" value="ENSCINP00000008804.3"/>
    <property type="gene ID" value="ENSCING00000004266.3"/>
</dbReference>
<feature type="binding site" evidence="17">
    <location>
        <position position="244"/>
    </location>
    <ligand>
        <name>FAD</name>
        <dbReference type="ChEBI" id="CHEBI:57692"/>
    </ligand>
</feature>
<evidence type="ECO:0000256" key="11">
    <source>
        <dbReference type="ARBA" id="ARBA00023002"/>
    </source>
</evidence>
<reference evidence="20" key="4">
    <citation type="submission" date="2025-09" db="UniProtKB">
        <authorList>
            <consortium name="Ensembl"/>
        </authorList>
    </citation>
    <scope>IDENTIFICATION</scope>
</reference>
<dbReference type="InterPro" id="IPR037192">
    <property type="entry name" value="ERO1-like_sf"/>
</dbReference>
<sequence>MANTGFHISLYATFLLIFVTLLQTNCEEKCFCQLSGQIDDCFCDIETLEKFNNEQVFPLVSQLVKRDFFRYYKVNMFKPCNYFDGDIGFCESESCGVKPCSEEDLPVGLRNGNFNKHTPDTEDVECNKPKKSISDINGTLSNVTIDFLDRWDKHDDTVHQFCDIDDESSIELQYIDLIANPERYTGYKGPMAWRIWRAIYEENCFISGGGGTTAEENDGKRLKFSHSDLQGMCLEKRVFYRVISGLHTSINTHLSAKYLFEVIHIQIDGWGERRWEANLAEFQRRFDKDVTKGEGTARLKNLYFIYLLELRALSKAAEYFNRGNVVLFTGRDKEDVKTKEMLTQLLDLTKKFPMHFDEGVMFQDKNSRGLKREFVQRFLNVTRIIDCVTCEKCRLWGKLQTQGLGTALKVLFSAKEMNGKSDSPFQLIRQEVVSLINAFARLSESIKSLEMFRAMIKDTRNNGKEEL</sequence>
<keyword evidence="21" id="KW-1185">Reference proteome</keyword>
<keyword evidence="6" id="KW-0285">Flavoprotein</keyword>
<dbReference type="GeneTree" id="ENSGT00390000007753"/>
<dbReference type="STRING" id="7719.ENSCINP00000008804"/>
<evidence type="ECO:0000313" key="20">
    <source>
        <dbReference type="Ensembl" id="ENSCINP00000008804.3"/>
    </source>
</evidence>
<organism evidence="20 21">
    <name type="scientific">Ciona intestinalis</name>
    <name type="common">Transparent sea squirt</name>
    <name type="synonym">Ascidia intestinalis</name>
    <dbReference type="NCBI Taxonomy" id="7719"/>
    <lineage>
        <taxon>Eukaryota</taxon>
        <taxon>Metazoa</taxon>
        <taxon>Chordata</taxon>
        <taxon>Tunicata</taxon>
        <taxon>Ascidiacea</taxon>
        <taxon>Phlebobranchia</taxon>
        <taxon>Cionidae</taxon>
        <taxon>Ciona</taxon>
    </lineage>
</organism>
<feature type="binding site" evidence="17">
    <location>
        <position position="285"/>
    </location>
    <ligand>
        <name>FAD</name>
        <dbReference type="ChEBI" id="CHEBI:57692"/>
    </ligand>
</feature>
<dbReference type="PANTHER" id="PTHR12613">
    <property type="entry name" value="ERO1-RELATED"/>
    <property type="match status" value="1"/>
</dbReference>
<keyword evidence="15" id="KW-0676">Redox-active center</keyword>
<dbReference type="Pfam" id="PF04137">
    <property type="entry name" value="ERO1"/>
    <property type="match status" value="1"/>
</dbReference>
<evidence type="ECO:0000256" key="1">
    <source>
        <dbReference type="ARBA" id="ARBA00001974"/>
    </source>
</evidence>
<dbReference type="GO" id="GO:0016972">
    <property type="term" value="F:thiol oxidase activity"/>
    <property type="evidence" value="ECO:0007669"/>
    <property type="project" value="InterPro"/>
</dbReference>
<evidence type="ECO:0000256" key="14">
    <source>
        <dbReference type="ARBA" id="ARBA00023180"/>
    </source>
</evidence>
<evidence type="ECO:0000256" key="8">
    <source>
        <dbReference type="ARBA" id="ARBA00022824"/>
    </source>
</evidence>
<dbReference type="PIRSF" id="PIRSF017205">
    <property type="entry name" value="ERO1"/>
    <property type="match status" value="1"/>
</dbReference>
<evidence type="ECO:0000256" key="19">
    <source>
        <dbReference type="SAM" id="SignalP"/>
    </source>
</evidence>
<protein>
    <submittedName>
        <fullName evidence="20">Uncharacterized protein</fullName>
    </submittedName>
</protein>
<dbReference type="GO" id="GO:0015035">
    <property type="term" value="F:protein-disulfide reductase activity"/>
    <property type="evidence" value="ECO:0000318"/>
    <property type="project" value="GO_Central"/>
</dbReference>
<feature type="disulfide bond" description="Redox-active" evidence="18">
    <location>
        <begin position="390"/>
        <end position="393"/>
    </location>
</feature>
<keyword evidence="7 19" id="KW-0732">Signal</keyword>
<evidence type="ECO:0000256" key="12">
    <source>
        <dbReference type="ARBA" id="ARBA00023136"/>
    </source>
</evidence>
<dbReference type="GO" id="GO:0071949">
    <property type="term" value="F:FAD binding"/>
    <property type="evidence" value="ECO:0007669"/>
    <property type="project" value="InterPro"/>
</dbReference>
<evidence type="ECO:0000256" key="15">
    <source>
        <dbReference type="ARBA" id="ARBA00023284"/>
    </source>
</evidence>
<dbReference type="InterPro" id="IPR007266">
    <property type="entry name" value="Ero1"/>
</dbReference>
<keyword evidence="8" id="KW-0256">Endoplasmic reticulum</keyword>
<keyword evidence="10" id="KW-0249">Electron transport</keyword>
<feature type="active site" description="Nucleophile" evidence="16">
    <location>
        <position position="390"/>
    </location>
</feature>
<reference evidence="20" key="2">
    <citation type="journal article" date="2008" name="Genome Biol.">
        <title>Improved genome assembly and evidence-based global gene model set for the chordate Ciona intestinalis: new insight into intron and operon populations.</title>
        <authorList>
            <person name="Satou Y."/>
            <person name="Mineta K."/>
            <person name="Ogasawara M."/>
            <person name="Sasakura Y."/>
            <person name="Shoguchi E."/>
            <person name="Ueno K."/>
            <person name="Yamada L."/>
            <person name="Matsumoto J."/>
            <person name="Wasserscheid J."/>
            <person name="Dewar K."/>
            <person name="Wiley G.B."/>
            <person name="Macmil S.L."/>
            <person name="Roe B.A."/>
            <person name="Zeller R.W."/>
            <person name="Hastings K.E."/>
            <person name="Lemaire P."/>
            <person name="Lindquist E."/>
            <person name="Endo T."/>
            <person name="Hotta K."/>
            <person name="Inaba K."/>
        </authorList>
    </citation>
    <scope>NUCLEOTIDE SEQUENCE [LARGE SCALE GENOMIC DNA]</scope>
    <source>
        <strain evidence="20">wild type</strain>
    </source>
</reference>
<keyword evidence="12" id="KW-0472">Membrane</keyword>
<feature type="signal peptide" evidence="19">
    <location>
        <begin position="1"/>
        <end position="26"/>
    </location>
</feature>
<reference evidence="20" key="3">
    <citation type="submission" date="2025-08" db="UniProtKB">
        <authorList>
            <consortium name="Ensembl"/>
        </authorList>
    </citation>
    <scope>IDENTIFICATION</scope>
</reference>
<keyword evidence="13 18" id="KW-1015">Disulfide bond</keyword>
<dbReference type="PANTHER" id="PTHR12613:SF0">
    <property type="entry name" value="ERO1-LIKE PROTEIN"/>
    <property type="match status" value="1"/>
</dbReference>
<name>F6V6R4_CIOIN</name>
<feature type="binding site" evidence="17">
    <location>
        <position position="196"/>
    </location>
    <ligand>
        <name>FAD</name>
        <dbReference type="ChEBI" id="CHEBI:57692"/>
    </ligand>
</feature>
<dbReference type="InParanoid" id="F6V6R4"/>